<sequence>MQDTELQILEGVAGEPGAQPVASVIVLHGLGADGNDFVPIAQAFDLSAIGPVRFVFPTAPVRPVTLNGGYAMRAWFDIFPPSADPAQPRREDESGLRASQRQVQALIDREVARGVPAQRIVLMGFSQGCAMTLLTGLRAPQRLAGLVALSGYLPLPGSTAAERSAANGQVPVFLAHGEDDEIVVLPRGEAARDTLQALGHAVDWHTYPMGHSVCPEEVADINRWLLRVLAAAA</sequence>
<dbReference type="SUPFAM" id="SSF53474">
    <property type="entry name" value="alpha/beta-Hydrolases"/>
    <property type="match status" value="1"/>
</dbReference>
<dbReference type="Gene3D" id="3.40.50.1820">
    <property type="entry name" value="alpha/beta hydrolase"/>
    <property type="match status" value="1"/>
</dbReference>
<gene>
    <name evidence="4" type="ORF">G9Q37_01210</name>
</gene>
<dbReference type="InterPro" id="IPR029058">
    <property type="entry name" value="AB_hydrolase_fold"/>
</dbReference>
<comment type="similarity">
    <text evidence="1">Belongs to the AB hydrolase superfamily. AB hydrolase 2 family.</text>
</comment>
<dbReference type="GO" id="GO:0016787">
    <property type="term" value="F:hydrolase activity"/>
    <property type="evidence" value="ECO:0007669"/>
    <property type="project" value="UniProtKB-KW"/>
</dbReference>
<evidence type="ECO:0000259" key="3">
    <source>
        <dbReference type="Pfam" id="PF02230"/>
    </source>
</evidence>
<name>A0A6G8ICL8_9BURK</name>
<dbReference type="InterPro" id="IPR050565">
    <property type="entry name" value="LYPA1-2/EST-like"/>
</dbReference>
<reference evidence="4 5" key="1">
    <citation type="submission" date="2020-03" db="EMBL/GenBank/DDBJ databases">
        <title>Hydrogenophaga sp. nov. isolated from cyanobacterial mat.</title>
        <authorList>
            <person name="Thorat V."/>
            <person name="Kirdat K."/>
            <person name="Tiwarekar B."/>
            <person name="Costa E.D."/>
            <person name="Yadav A."/>
        </authorList>
    </citation>
    <scope>NUCLEOTIDE SEQUENCE [LARGE SCALE GENOMIC DNA]</scope>
    <source>
        <strain evidence="4 5">BA0156</strain>
    </source>
</reference>
<feature type="domain" description="Phospholipase/carboxylesterase/thioesterase" evidence="3">
    <location>
        <begin position="17"/>
        <end position="225"/>
    </location>
</feature>
<dbReference type="PANTHER" id="PTHR10655:SF17">
    <property type="entry name" value="LYSOPHOSPHOLIPASE-LIKE PROTEIN 1"/>
    <property type="match status" value="1"/>
</dbReference>
<dbReference type="RefSeq" id="WP_166223359.1">
    <property type="nucleotide sequence ID" value="NZ_CP049989.1"/>
</dbReference>
<dbReference type="Proteomes" id="UP000503162">
    <property type="component" value="Chromosome"/>
</dbReference>
<evidence type="ECO:0000313" key="5">
    <source>
        <dbReference type="Proteomes" id="UP000503162"/>
    </source>
</evidence>
<dbReference type="KEGG" id="hcz:G9Q37_01210"/>
<keyword evidence="2" id="KW-0378">Hydrolase</keyword>
<organism evidence="4 5">
    <name type="scientific">Hydrogenophaga crocea</name>
    <dbReference type="NCBI Taxonomy" id="2716225"/>
    <lineage>
        <taxon>Bacteria</taxon>
        <taxon>Pseudomonadati</taxon>
        <taxon>Pseudomonadota</taxon>
        <taxon>Betaproteobacteria</taxon>
        <taxon>Burkholderiales</taxon>
        <taxon>Comamonadaceae</taxon>
        <taxon>Hydrogenophaga</taxon>
    </lineage>
</organism>
<evidence type="ECO:0000313" key="4">
    <source>
        <dbReference type="EMBL" id="QIM50841.1"/>
    </source>
</evidence>
<proteinExistence type="inferred from homology"/>
<protein>
    <submittedName>
        <fullName evidence="4">Carboxylesterase</fullName>
    </submittedName>
</protein>
<dbReference type="InterPro" id="IPR003140">
    <property type="entry name" value="PLipase/COase/thioEstase"/>
</dbReference>
<accession>A0A6G8ICL8</accession>
<evidence type="ECO:0000256" key="1">
    <source>
        <dbReference type="ARBA" id="ARBA00006499"/>
    </source>
</evidence>
<dbReference type="PANTHER" id="PTHR10655">
    <property type="entry name" value="LYSOPHOSPHOLIPASE-RELATED"/>
    <property type="match status" value="1"/>
</dbReference>
<dbReference type="AlphaFoldDB" id="A0A6G8ICL8"/>
<keyword evidence="5" id="KW-1185">Reference proteome</keyword>
<evidence type="ECO:0000256" key="2">
    <source>
        <dbReference type="ARBA" id="ARBA00022801"/>
    </source>
</evidence>
<dbReference type="EMBL" id="CP049989">
    <property type="protein sequence ID" value="QIM50841.1"/>
    <property type="molecule type" value="Genomic_DNA"/>
</dbReference>
<dbReference type="Pfam" id="PF02230">
    <property type="entry name" value="Abhydrolase_2"/>
    <property type="match status" value="1"/>
</dbReference>